<name>A0A7J9E978_9ROSI</name>
<dbReference type="EMBL" id="JABEZW010000007">
    <property type="protein sequence ID" value="MBA0769566.1"/>
    <property type="molecule type" value="Genomic_DNA"/>
</dbReference>
<evidence type="ECO:0000313" key="2">
    <source>
        <dbReference type="EMBL" id="MBA0769566.1"/>
    </source>
</evidence>
<protein>
    <submittedName>
        <fullName evidence="2">Uncharacterized protein</fullName>
    </submittedName>
</protein>
<evidence type="ECO:0000313" key="3">
    <source>
        <dbReference type="Proteomes" id="UP000593568"/>
    </source>
</evidence>
<reference evidence="2 3" key="1">
    <citation type="journal article" date="2019" name="Genome Biol. Evol.">
        <title>Insights into the evolution of the New World diploid cottons (Gossypium, subgenus Houzingenia) based on genome sequencing.</title>
        <authorList>
            <person name="Grover C.E."/>
            <person name="Arick M.A. 2nd"/>
            <person name="Thrash A."/>
            <person name="Conover J.L."/>
            <person name="Sanders W.S."/>
            <person name="Peterson D.G."/>
            <person name="Frelichowski J.E."/>
            <person name="Scheffler J.A."/>
            <person name="Scheffler B.E."/>
            <person name="Wendel J.F."/>
        </authorList>
    </citation>
    <scope>NUCLEOTIDE SEQUENCE [LARGE SCALE GENOMIC DNA]</scope>
    <source>
        <strain evidence="2">8</strain>
        <tissue evidence="2">Leaf</tissue>
    </source>
</reference>
<organism evidence="2 3">
    <name type="scientific">Gossypium trilobum</name>
    <dbReference type="NCBI Taxonomy" id="34281"/>
    <lineage>
        <taxon>Eukaryota</taxon>
        <taxon>Viridiplantae</taxon>
        <taxon>Streptophyta</taxon>
        <taxon>Embryophyta</taxon>
        <taxon>Tracheophyta</taxon>
        <taxon>Spermatophyta</taxon>
        <taxon>Magnoliopsida</taxon>
        <taxon>eudicotyledons</taxon>
        <taxon>Gunneridae</taxon>
        <taxon>Pentapetalae</taxon>
        <taxon>rosids</taxon>
        <taxon>malvids</taxon>
        <taxon>Malvales</taxon>
        <taxon>Malvaceae</taxon>
        <taxon>Malvoideae</taxon>
        <taxon>Gossypium</taxon>
    </lineage>
</organism>
<evidence type="ECO:0000256" key="1">
    <source>
        <dbReference type="SAM" id="MobiDB-lite"/>
    </source>
</evidence>
<comment type="caution">
    <text evidence="2">The sequence shown here is derived from an EMBL/GenBank/DDBJ whole genome shotgun (WGS) entry which is preliminary data.</text>
</comment>
<proteinExistence type="predicted"/>
<dbReference type="Proteomes" id="UP000593568">
    <property type="component" value="Unassembled WGS sequence"/>
</dbReference>
<keyword evidence="3" id="KW-1185">Reference proteome</keyword>
<gene>
    <name evidence="2" type="ORF">Gotri_018284</name>
</gene>
<sequence>MQHIRWDKKGNNFKGEKIMGSRFQSLAGLEASSTEEEFIKENQRDLKKKGKATLNDLQEKFLTGKKSTINDSKRVNLGLSVGKLFNGQARDPKTNTLSKDYIKVGSKTGLIPQAYLAANQQAHLDINQQTSSSYGFGQQQETQASKEARTDLSKLPSVTHVSLPNQVKVDPPNLF</sequence>
<dbReference type="AlphaFoldDB" id="A0A7J9E978"/>
<accession>A0A7J9E978</accession>
<feature type="region of interest" description="Disordered" evidence="1">
    <location>
        <begin position="133"/>
        <end position="175"/>
    </location>
</feature>
<feature type="compositionally biased region" description="Polar residues" evidence="1">
    <location>
        <begin position="133"/>
        <end position="143"/>
    </location>
</feature>